<name>A0ABP8ETV9_9MICO</name>
<evidence type="ECO:0000313" key="3">
    <source>
        <dbReference type="Proteomes" id="UP001499841"/>
    </source>
</evidence>
<proteinExistence type="predicted"/>
<dbReference type="Proteomes" id="UP001499841">
    <property type="component" value="Unassembled WGS sequence"/>
</dbReference>
<evidence type="ECO:0000313" key="2">
    <source>
        <dbReference type="EMBL" id="GAA4287419.1"/>
    </source>
</evidence>
<reference evidence="3" key="1">
    <citation type="journal article" date="2019" name="Int. J. Syst. Evol. Microbiol.">
        <title>The Global Catalogue of Microorganisms (GCM) 10K type strain sequencing project: providing services to taxonomists for standard genome sequencing and annotation.</title>
        <authorList>
            <consortium name="The Broad Institute Genomics Platform"/>
            <consortium name="The Broad Institute Genome Sequencing Center for Infectious Disease"/>
            <person name="Wu L."/>
            <person name="Ma J."/>
        </authorList>
    </citation>
    <scope>NUCLEOTIDE SEQUENCE [LARGE SCALE GENOMIC DNA]</scope>
    <source>
        <strain evidence="3">JCM 17459</strain>
    </source>
</reference>
<sequence>MVMTARVHVSPDPRVWVPVPMAWPTAQHPSAEVWAREAGPALVADQGIDDPALGERLGIVLAAVAATAHPGHVQARFLHLPDVLAGFMLLELSAVETDPSANRHLVHRGLTEADRDPDVGAVQVHDVALADGRPLLRVLRFDRPFPTGPVIGILRHAVRLPAAPGVPGAVDLVATITSSDVEALLRTLGDVEALLEEVRWDTDDDGRGRDGRAPGTAEEKEKAWTAS</sequence>
<evidence type="ECO:0000256" key="1">
    <source>
        <dbReference type="SAM" id="MobiDB-lite"/>
    </source>
</evidence>
<gene>
    <name evidence="2" type="ORF">GCM10022262_17780</name>
</gene>
<feature type="region of interest" description="Disordered" evidence="1">
    <location>
        <begin position="202"/>
        <end position="227"/>
    </location>
</feature>
<dbReference type="EMBL" id="BAABBA010000007">
    <property type="protein sequence ID" value="GAA4287419.1"/>
    <property type="molecule type" value="Genomic_DNA"/>
</dbReference>
<accession>A0ABP8ETV9</accession>
<protein>
    <submittedName>
        <fullName evidence="2">Uncharacterized protein</fullName>
    </submittedName>
</protein>
<organism evidence="2 3">
    <name type="scientific">Georgenia daeguensis</name>
    <dbReference type="NCBI Taxonomy" id="908355"/>
    <lineage>
        <taxon>Bacteria</taxon>
        <taxon>Bacillati</taxon>
        <taxon>Actinomycetota</taxon>
        <taxon>Actinomycetes</taxon>
        <taxon>Micrococcales</taxon>
        <taxon>Bogoriellaceae</taxon>
        <taxon>Georgenia</taxon>
    </lineage>
</organism>
<keyword evidence="3" id="KW-1185">Reference proteome</keyword>
<comment type="caution">
    <text evidence="2">The sequence shown here is derived from an EMBL/GenBank/DDBJ whole genome shotgun (WGS) entry which is preliminary data.</text>
</comment>